<dbReference type="Gene3D" id="3.40.50.300">
    <property type="entry name" value="P-loop containing nucleotide triphosphate hydrolases"/>
    <property type="match status" value="1"/>
</dbReference>
<reference evidence="8 9" key="1">
    <citation type="submission" date="2018-08" db="EMBL/GenBank/DDBJ databases">
        <title>Genomic Encyclopedia of Type Strains, Phase III (KMG-III): the genomes of soil and plant-associated and newly described type strains.</title>
        <authorList>
            <person name="Whitman W."/>
        </authorList>
    </citation>
    <scope>NUCLEOTIDE SEQUENCE [LARGE SCALE GENOMIC DNA]</scope>
    <source>
        <strain evidence="8 9">CECT 7375</strain>
    </source>
</reference>
<dbReference type="OrthoDB" id="9802264at2"/>
<dbReference type="InterPro" id="IPR017871">
    <property type="entry name" value="ABC_transporter-like_CS"/>
</dbReference>
<feature type="domain" description="ABC transporter" evidence="7">
    <location>
        <begin position="4"/>
        <end position="234"/>
    </location>
</feature>
<dbReference type="PROSITE" id="PS00211">
    <property type="entry name" value="ABC_TRANSPORTER_1"/>
    <property type="match status" value="1"/>
</dbReference>
<dbReference type="FunFam" id="3.40.50.300:FF:000042">
    <property type="entry name" value="Maltose/maltodextrin ABC transporter, ATP-binding protein"/>
    <property type="match status" value="1"/>
</dbReference>
<keyword evidence="5" id="KW-1278">Translocase</keyword>
<keyword evidence="9" id="KW-1185">Reference proteome</keyword>
<dbReference type="GO" id="GO:0016887">
    <property type="term" value="F:ATP hydrolysis activity"/>
    <property type="evidence" value="ECO:0007669"/>
    <property type="project" value="InterPro"/>
</dbReference>
<dbReference type="GO" id="GO:0055052">
    <property type="term" value="C:ATP-binding cassette (ABC) transporter complex, substrate-binding subunit-containing"/>
    <property type="evidence" value="ECO:0007669"/>
    <property type="project" value="TreeGrafter"/>
</dbReference>
<dbReference type="EMBL" id="QUNG01000006">
    <property type="protein sequence ID" value="REG83208.1"/>
    <property type="molecule type" value="Genomic_DNA"/>
</dbReference>
<keyword evidence="1" id="KW-0813">Transport</keyword>
<evidence type="ECO:0000259" key="7">
    <source>
        <dbReference type="PROSITE" id="PS50893"/>
    </source>
</evidence>
<dbReference type="Pfam" id="PF00005">
    <property type="entry name" value="ABC_tran"/>
    <property type="match status" value="1"/>
</dbReference>
<keyword evidence="3" id="KW-0547">Nucleotide-binding</keyword>
<evidence type="ECO:0000256" key="6">
    <source>
        <dbReference type="ARBA" id="ARBA00023136"/>
    </source>
</evidence>
<dbReference type="AlphaFoldDB" id="A0A3E0DNZ8"/>
<protein>
    <submittedName>
        <fullName evidence="8">Carbohydrate ABC transporter ATP-binding protein (CUT1 family)</fullName>
    </submittedName>
</protein>
<name>A0A3E0DNZ8_9GAMM</name>
<dbReference type="CDD" id="cd03301">
    <property type="entry name" value="ABC_MalK_N"/>
    <property type="match status" value="1"/>
</dbReference>
<dbReference type="RefSeq" id="WP_115897694.1">
    <property type="nucleotide sequence ID" value="NZ_QUNG01000006.1"/>
</dbReference>
<evidence type="ECO:0000313" key="8">
    <source>
        <dbReference type="EMBL" id="REG83208.1"/>
    </source>
</evidence>
<keyword evidence="2" id="KW-1003">Cell membrane</keyword>
<dbReference type="InterPro" id="IPR012340">
    <property type="entry name" value="NA-bd_OB-fold"/>
</dbReference>
<keyword evidence="4 8" id="KW-0067">ATP-binding</keyword>
<evidence type="ECO:0000256" key="5">
    <source>
        <dbReference type="ARBA" id="ARBA00022967"/>
    </source>
</evidence>
<dbReference type="GO" id="GO:0008643">
    <property type="term" value="P:carbohydrate transport"/>
    <property type="evidence" value="ECO:0007669"/>
    <property type="project" value="InterPro"/>
</dbReference>
<dbReference type="InterPro" id="IPR003593">
    <property type="entry name" value="AAA+_ATPase"/>
</dbReference>
<dbReference type="GO" id="GO:0005524">
    <property type="term" value="F:ATP binding"/>
    <property type="evidence" value="ECO:0007669"/>
    <property type="project" value="UniProtKB-KW"/>
</dbReference>
<dbReference type="Gene3D" id="2.40.50.100">
    <property type="match status" value="1"/>
</dbReference>
<accession>A0A3E0DNZ8</accession>
<dbReference type="SUPFAM" id="SSF52540">
    <property type="entry name" value="P-loop containing nucleoside triphosphate hydrolases"/>
    <property type="match status" value="1"/>
</dbReference>
<evidence type="ECO:0000256" key="1">
    <source>
        <dbReference type="ARBA" id="ARBA00022448"/>
    </source>
</evidence>
<dbReference type="SUPFAM" id="SSF50331">
    <property type="entry name" value="MOP-like"/>
    <property type="match status" value="1"/>
</dbReference>
<evidence type="ECO:0000256" key="2">
    <source>
        <dbReference type="ARBA" id="ARBA00022475"/>
    </source>
</evidence>
<dbReference type="PANTHER" id="PTHR43875">
    <property type="entry name" value="MALTODEXTRIN IMPORT ATP-BINDING PROTEIN MSMX"/>
    <property type="match status" value="1"/>
</dbReference>
<evidence type="ECO:0000256" key="3">
    <source>
        <dbReference type="ARBA" id="ARBA00022741"/>
    </source>
</evidence>
<proteinExistence type="predicted"/>
<dbReference type="GO" id="GO:0140359">
    <property type="term" value="F:ABC-type transporter activity"/>
    <property type="evidence" value="ECO:0007669"/>
    <property type="project" value="InterPro"/>
</dbReference>
<dbReference type="InterPro" id="IPR047641">
    <property type="entry name" value="ABC_transpr_MalK/UgpC-like"/>
</dbReference>
<sequence>MTTITVENIKKSFGDADILKSVSLDIKDQEFTVLLGPSGCGKSTLLRIIAGLESQDSGIIKIGDRVVSHLPPRERNVAMVFQNYAVFPHMTVFENIAFGLRMKKAPEKKIKENVERTAALMHIDHLLKRYSGQLSGGQRQRVAVARALAVEPDVLLMDEPLSNLDALLRLQMRAELKSVLEASKTTTVYVTHDQVEAMSLADRIAVMNSGRIDQYDVPDEIYSNPATEYVGSFIGNPPMNFISPDYQVGTIPAGATQLGIRPEDFNVSKEARDNYWPITVLTREKLGSHQQLSAELNGQLFRVNIPNEIEIESGNTLYLMPKEDKKRWYTEGGKIIL</sequence>
<comment type="caution">
    <text evidence="8">The sequence shown here is derived from an EMBL/GenBank/DDBJ whole genome shotgun (WGS) entry which is preliminary data.</text>
</comment>
<dbReference type="InterPro" id="IPR008995">
    <property type="entry name" value="Mo/tungstate-bd_C_term_dom"/>
</dbReference>
<dbReference type="Pfam" id="PF08402">
    <property type="entry name" value="TOBE_2"/>
    <property type="match status" value="1"/>
</dbReference>
<dbReference type="InterPro" id="IPR015855">
    <property type="entry name" value="ABC_transpr_MalK-like"/>
</dbReference>
<keyword evidence="6" id="KW-0472">Membrane</keyword>
<evidence type="ECO:0000256" key="4">
    <source>
        <dbReference type="ARBA" id="ARBA00022840"/>
    </source>
</evidence>
<dbReference type="PANTHER" id="PTHR43875:SF15">
    <property type="entry name" value="TREHALOSE IMPORT ATP-BINDING PROTEIN SUGC"/>
    <property type="match status" value="1"/>
</dbReference>
<dbReference type="Proteomes" id="UP000256542">
    <property type="component" value="Unassembled WGS sequence"/>
</dbReference>
<dbReference type="InterPro" id="IPR027417">
    <property type="entry name" value="P-loop_NTPase"/>
</dbReference>
<evidence type="ECO:0000313" key="9">
    <source>
        <dbReference type="Proteomes" id="UP000256542"/>
    </source>
</evidence>
<dbReference type="PROSITE" id="PS50893">
    <property type="entry name" value="ABC_TRANSPORTER_2"/>
    <property type="match status" value="1"/>
</dbReference>
<dbReference type="InterPro" id="IPR013611">
    <property type="entry name" value="Transp-assoc_OB_typ2"/>
</dbReference>
<dbReference type="Gene3D" id="2.40.50.140">
    <property type="entry name" value="Nucleic acid-binding proteins"/>
    <property type="match status" value="1"/>
</dbReference>
<dbReference type="InterPro" id="IPR003439">
    <property type="entry name" value="ABC_transporter-like_ATP-bd"/>
</dbReference>
<dbReference type="SMART" id="SM00382">
    <property type="entry name" value="AAA"/>
    <property type="match status" value="1"/>
</dbReference>
<gene>
    <name evidence="8" type="ORF">DFP81_10668</name>
</gene>
<organism evidence="8 9">
    <name type="scientific">Marinomonas pollencensis</name>
    <dbReference type="NCBI Taxonomy" id="491954"/>
    <lineage>
        <taxon>Bacteria</taxon>
        <taxon>Pseudomonadati</taxon>
        <taxon>Pseudomonadota</taxon>
        <taxon>Gammaproteobacteria</taxon>
        <taxon>Oceanospirillales</taxon>
        <taxon>Oceanospirillaceae</taxon>
        <taxon>Marinomonas</taxon>
    </lineage>
</organism>